<organism evidence="1 2">
    <name type="scientific">Zalaria obscura</name>
    <dbReference type="NCBI Taxonomy" id="2024903"/>
    <lineage>
        <taxon>Eukaryota</taxon>
        <taxon>Fungi</taxon>
        <taxon>Dikarya</taxon>
        <taxon>Ascomycota</taxon>
        <taxon>Pezizomycotina</taxon>
        <taxon>Dothideomycetes</taxon>
        <taxon>Dothideomycetidae</taxon>
        <taxon>Dothideales</taxon>
        <taxon>Zalariaceae</taxon>
        <taxon>Zalaria</taxon>
    </lineage>
</organism>
<accession>A0ACC3SFM1</accession>
<protein>
    <submittedName>
        <fullName evidence="1">Uncharacterized protein</fullName>
    </submittedName>
</protein>
<dbReference type="EMBL" id="JAMKPW020000014">
    <property type="protein sequence ID" value="KAK8211437.1"/>
    <property type="molecule type" value="Genomic_DNA"/>
</dbReference>
<comment type="caution">
    <text evidence="1">The sequence shown here is derived from an EMBL/GenBank/DDBJ whole genome shotgun (WGS) entry which is preliminary data.</text>
</comment>
<sequence>MASNIGLESSDLDAQDFLRSVRDLSEKRQKEDNERYEKLEAEIMQDREARRARRLERERSLSPEKTSTPLSLRSQREYPPSAASALSSPRAMTPTSRPSTRDEMPTSRPSTRDEMPTEGRTAISASKEEAEPSRQQIAESLGAKDPTWFKQTADRGLGSAAYRKSKEEASPDMDTSMGRRHLPGLMKDDKADAAAEMGPPSESVQSTSTSRFGSVRDSTLSSRFSTISTASEQSRPESKSPLPTLESQKFPPSLSSSRPTSSDGEQLGLGRTMSTTQTRLSGERSPSPTKGMGGFVQSAMLKRTDSVNKRWSAQGSTGLARADSTVSMRSGYGSFRNGAAGVASSHSMPRLEGQPLELKRGNSSEAPSRPTSSHSTLSNMTALPETDPSNTFVKPALPLHSRSKSVASLRHAPIAEAEPQGFTSPPMSPSKRWSRSPTKASWLESALARPESPKPAVNQQPSWMTDLHKAKQQRNSAESTLSDAEIMTATAKSMKPAVVEKPVSFGPGMLKRSESSNLRAEESMRNITPPTKPKPVTLTAKSAPATPALQQSPPKEEKLSEAEPESKDAKDPSPEPIKSPSGSIPAKASLTSPSITSPKPKPATPPKKDFRSNLKPRQISAEAGAKDQPEFLSAFGKLKRTQQERYVAPDLLKNNILRGKAGLAASAGPQKSERRDELKESLLQKKEEMKAKQVDGTTEELRRSPSKLSQTPAPSLPEALMKKRQLGRTDSLRSTNAPEPRRDITPEALSRHRTLKGKPKIEPPRKPKFEQAEKQVFTPTEPEKPVVKAEPEQQAPLPVKVEKKDAPASSKFADRFNPSLAGLLARGPPTQASGPSPRSTSPVPSVRSSRPAVNADSAEPGEGAALTHMTKNRAKGPKRRKPNAKNTAPELVREESKPQPITVQKRPEPITVEKRMSAQLVKPSDVLPSSPTTKMPLQPAPKSAAARAVSISMSPARSEQEKEKPATPTKSASLSLKESPRQTTPKRLSSQLASPSKPAPPSASRKPSTPVRSLPVETTTPGPSISEPESPAVRSLRAREPADADKENSNGSAVKNRAATWGMPRQASASKRSSPIALPTKKDEEAAMKAAGLLSSSPLRYKAASPTGLGITTQESPKGQEKTDLPLSPPSSAGLPPKPTKSSRVVSGAMDKRLSSRDLSHFSPASLYEPERLLKGYFGGEIPASGSPFDIDTHAILTARPDDGSSVRTLRKTIQEITSDGKLAALPSQEEHILYSNSMYILNHVYSNPGGARGTEVFLWAGADVSSSAVEDAQLFARRVAKEAGVKTTPLVTAVRQYGEPGRFFAALGGIVVTRRGARDDGATRPYMLCGRPHLGHMAFDEVELSVGELWIEFPYLVVERRTLTETRVWVWKGRSIGPEAIGCARLVGMDLGRGDIVEIEQGQEKRYKDFLALFTDARDMSKTTGLNTDGYENGRTRTTPAQPQRLFHISASLPRQSSAAALFAAPFNYLARRPSWNGRSSPSRPTSSASASSPALSPSLDSASLKTHIRELVPPTQLALEPENLFVLDAGSEVLVLPGPLLSQQPHWQHAFVQACAFAADYVILAASAEDRPAVPGTAVVLGGMPMRARMRFRGWDGRRGVWGAGALMAGRRGGGDGDGDGKGEDGVLRVGVEEALAVCCRD</sequence>
<dbReference type="Proteomes" id="UP001320706">
    <property type="component" value="Unassembled WGS sequence"/>
</dbReference>
<evidence type="ECO:0000313" key="1">
    <source>
        <dbReference type="EMBL" id="KAK8211437.1"/>
    </source>
</evidence>
<keyword evidence="2" id="KW-1185">Reference proteome</keyword>
<name>A0ACC3SFM1_9PEZI</name>
<reference evidence="1" key="1">
    <citation type="submission" date="2024-02" db="EMBL/GenBank/DDBJ databases">
        <title>Metagenome Assembled Genome of Zalaria obscura JY119.</title>
        <authorList>
            <person name="Vighnesh L."/>
            <person name="Jagadeeshwari U."/>
            <person name="Venkata Ramana C."/>
            <person name="Sasikala C."/>
        </authorList>
    </citation>
    <scope>NUCLEOTIDE SEQUENCE</scope>
    <source>
        <strain evidence="1">JY119</strain>
    </source>
</reference>
<gene>
    <name evidence="1" type="ORF">M8818_003404</name>
</gene>
<proteinExistence type="predicted"/>
<evidence type="ECO:0000313" key="2">
    <source>
        <dbReference type="Proteomes" id="UP001320706"/>
    </source>
</evidence>